<dbReference type="STRING" id="81569.RUM4293_00932"/>
<comment type="cofactor">
    <cofactor evidence="8">
        <name>heme</name>
        <dbReference type="ChEBI" id="CHEBI:30413"/>
    </cofactor>
    <text evidence="8">Binds 2 heme groups.</text>
</comment>
<dbReference type="OrthoDB" id="9805202at2"/>
<proteinExistence type="predicted"/>
<feature type="binding site" description="axial binding residue" evidence="9">
    <location>
        <position position="250"/>
    </location>
    <ligand>
        <name>heme c</name>
        <dbReference type="ChEBI" id="CHEBI:61717"/>
        <label>2</label>
    </ligand>
    <ligandPart>
        <name>Fe</name>
        <dbReference type="ChEBI" id="CHEBI:18248"/>
    </ligandPart>
</feature>
<dbReference type="AlphaFoldDB" id="A0A0P1EFS5"/>
<evidence type="ECO:0000256" key="8">
    <source>
        <dbReference type="PIRSR" id="PIRSR000294-1"/>
    </source>
</evidence>
<dbReference type="GeneID" id="55494339"/>
<dbReference type="GO" id="GO:0046872">
    <property type="term" value="F:metal ion binding"/>
    <property type="evidence" value="ECO:0007669"/>
    <property type="project" value="UniProtKB-KW"/>
</dbReference>
<comment type="subcellular location">
    <subcellularLocation>
        <location evidence="1">Periplasm</location>
    </subcellularLocation>
</comment>
<dbReference type="GO" id="GO:0009055">
    <property type="term" value="F:electron transfer activity"/>
    <property type="evidence" value="ECO:0007669"/>
    <property type="project" value="InterPro"/>
</dbReference>
<keyword evidence="4" id="KW-0732">Signal</keyword>
<dbReference type="InterPro" id="IPR009056">
    <property type="entry name" value="Cyt_c-like_dom"/>
</dbReference>
<dbReference type="GO" id="GO:0020037">
    <property type="term" value="F:heme binding"/>
    <property type="evidence" value="ECO:0007669"/>
    <property type="project" value="InterPro"/>
</dbReference>
<reference evidence="11 12" key="1">
    <citation type="submission" date="2015-09" db="EMBL/GenBank/DDBJ databases">
        <authorList>
            <consortium name="Swine Surveillance"/>
        </authorList>
    </citation>
    <scope>NUCLEOTIDE SEQUENCE [LARGE SCALE GENOMIC DNA]</scope>
    <source>
        <strain evidence="11 12">CECT 4292</strain>
    </source>
</reference>
<evidence type="ECO:0000256" key="1">
    <source>
        <dbReference type="ARBA" id="ARBA00004418"/>
    </source>
</evidence>
<evidence type="ECO:0000313" key="12">
    <source>
        <dbReference type="Proteomes" id="UP000050783"/>
    </source>
</evidence>
<dbReference type="GO" id="GO:0042597">
    <property type="term" value="C:periplasmic space"/>
    <property type="evidence" value="ECO:0007669"/>
    <property type="project" value="UniProtKB-SubCell"/>
</dbReference>
<dbReference type="PROSITE" id="PS51007">
    <property type="entry name" value="CYTC"/>
    <property type="match status" value="1"/>
</dbReference>
<keyword evidence="2 8" id="KW-0349">Heme</keyword>
<name>A0A0P1EFS5_9RHOB</name>
<accession>A0A0P1EFS5</accession>
<feature type="binding site" description="covalent" evidence="8">
    <location>
        <position position="93"/>
    </location>
    <ligand>
        <name>heme c</name>
        <dbReference type="ChEBI" id="CHEBI:61717"/>
        <label>1</label>
    </ligand>
</feature>
<evidence type="ECO:0000256" key="4">
    <source>
        <dbReference type="ARBA" id="ARBA00022729"/>
    </source>
</evidence>
<dbReference type="PANTHER" id="PTHR30600">
    <property type="entry name" value="CYTOCHROME C PEROXIDASE-RELATED"/>
    <property type="match status" value="1"/>
</dbReference>
<evidence type="ECO:0000256" key="6">
    <source>
        <dbReference type="ARBA" id="ARBA00023002"/>
    </source>
</evidence>
<organism evidence="11 12">
    <name type="scientific">Ruegeria atlantica</name>
    <dbReference type="NCBI Taxonomy" id="81569"/>
    <lineage>
        <taxon>Bacteria</taxon>
        <taxon>Pseudomonadati</taxon>
        <taxon>Pseudomonadota</taxon>
        <taxon>Alphaproteobacteria</taxon>
        <taxon>Rhodobacterales</taxon>
        <taxon>Roseobacteraceae</taxon>
        <taxon>Ruegeria</taxon>
    </lineage>
</organism>
<keyword evidence="5" id="KW-0574">Periplasm</keyword>
<feature type="binding site" description="covalent" evidence="8">
    <location>
        <position position="246"/>
    </location>
    <ligand>
        <name>heme c</name>
        <dbReference type="ChEBI" id="CHEBI:61717"/>
        <label>2</label>
    </ligand>
</feature>
<sequence length="390" mass="42727">MKAEPLGSSKAIGLLLTAFSFCVVLSNPSKGADADLFDWSARELALIQSLSLSQLLPPPSSPSNKYADDPEAAALGRAIFHDSRFSANGEVSCATCHRQDYGFTDDLPKGLGIGLASRRTMPIVGMAYQKWFFWDGRADSLWSQTLGPLENPVEHGIDRHQVQQLVLAHYSQPYQQVFEDDATNQPVDQVFANTGKALAAHVRTLLPEKTRFDLYAHALQSDSKETGILTEAETRGLRLFVGKAKCINCHNGPMFTNGEFHHSGTPDAGELDPGRGTAFLELEATEFGFFGKWSDADPEADGDHIRFLDRDTRKYVGTFKTPTLRGASDRPPYMHNGTFTSLAQVLNNYRAVSGSTLADEVSHGDLTDRDLNDLEAFLGTLSSNSNDVHN</sequence>
<dbReference type="EMBL" id="CYPU01000049">
    <property type="protein sequence ID" value="CUH48984.1"/>
    <property type="molecule type" value="Genomic_DNA"/>
</dbReference>
<feature type="domain" description="Cytochrome c" evidence="10">
    <location>
        <begin position="231"/>
        <end position="382"/>
    </location>
</feature>
<dbReference type="InterPro" id="IPR004852">
    <property type="entry name" value="Di-haem_cyt_c_peroxidsae"/>
</dbReference>
<evidence type="ECO:0000256" key="2">
    <source>
        <dbReference type="ARBA" id="ARBA00022617"/>
    </source>
</evidence>
<feature type="binding site" description="covalent" evidence="8">
    <location>
        <position position="249"/>
    </location>
    <ligand>
        <name>heme c</name>
        <dbReference type="ChEBI" id="CHEBI:61717"/>
        <label>2</label>
    </ligand>
</feature>
<dbReference type="GO" id="GO:0004130">
    <property type="term" value="F:cytochrome-c peroxidase activity"/>
    <property type="evidence" value="ECO:0007669"/>
    <property type="project" value="UniProtKB-EC"/>
</dbReference>
<evidence type="ECO:0000259" key="10">
    <source>
        <dbReference type="PROSITE" id="PS51007"/>
    </source>
</evidence>
<keyword evidence="6 11" id="KW-0560">Oxidoreductase</keyword>
<keyword evidence="7 9" id="KW-0408">Iron</keyword>
<dbReference type="Gene3D" id="1.10.760.10">
    <property type="entry name" value="Cytochrome c-like domain"/>
    <property type="match status" value="2"/>
</dbReference>
<dbReference type="EC" id="1.11.1.5" evidence="11"/>
<evidence type="ECO:0000256" key="5">
    <source>
        <dbReference type="ARBA" id="ARBA00022764"/>
    </source>
</evidence>
<dbReference type="PANTHER" id="PTHR30600:SF10">
    <property type="entry name" value="BLL6722 PROTEIN"/>
    <property type="match status" value="1"/>
</dbReference>
<dbReference type="InterPro" id="IPR051395">
    <property type="entry name" value="Cytochrome_c_Peroxidase/MauG"/>
</dbReference>
<feature type="binding site" description="covalent" evidence="8">
    <location>
        <position position="96"/>
    </location>
    <ligand>
        <name>heme c</name>
        <dbReference type="ChEBI" id="CHEBI:61717"/>
        <label>1</label>
    </ligand>
</feature>
<gene>
    <name evidence="11" type="primary">ccp_3</name>
    <name evidence="11" type="ORF">RUA4292_03176</name>
</gene>
<evidence type="ECO:0000256" key="7">
    <source>
        <dbReference type="ARBA" id="ARBA00023004"/>
    </source>
</evidence>
<dbReference type="Proteomes" id="UP000050783">
    <property type="component" value="Unassembled WGS sequence"/>
</dbReference>
<protein>
    <submittedName>
        <fullName evidence="11">Cytochrome c551 peroxidase</fullName>
        <ecNumber evidence="11">1.11.1.5</ecNumber>
    </submittedName>
</protein>
<dbReference type="InterPro" id="IPR026259">
    <property type="entry name" value="MauG/Cytc_peroxidase"/>
</dbReference>
<evidence type="ECO:0000256" key="9">
    <source>
        <dbReference type="PIRSR" id="PIRSR000294-2"/>
    </source>
</evidence>
<keyword evidence="11" id="KW-0575">Peroxidase</keyword>
<dbReference type="Pfam" id="PF03150">
    <property type="entry name" value="CCP_MauG"/>
    <property type="match status" value="1"/>
</dbReference>
<dbReference type="InterPro" id="IPR036909">
    <property type="entry name" value="Cyt_c-like_dom_sf"/>
</dbReference>
<feature type="binding site" description="axial binding residue" evidence="9">
    <location>
        <position position="97"/>
    </location>
    <ligand>
        <name>heme c</name>
        <dbReference type="ChEBI" id="CHEBI:61717"/>
        <label>1</label>
    </ligand>
    <ligandPart>
        <name>Fe</name>
        <dbReference type="ChEBI" id="CHEBI:18248"/>
    </ligandPart>
</feature>
<dbReference type="RefSeq" id="WP_058278461.1">
    <property type="nucleotide sequence ID" value="NZ_CYPU01000049.1"/>
</dbReference>
<dbReference type="SUPFAM" id="SSF46626">
    <property type="entry name" value="Cytochrome c"/>
    <property type="match status" value="2"/>
</dbReference>
<dbReference type="PIRSF" id="PIRSF000294">
    <property type="entry name" value="Cytochrome-c_peroxidase"/>
    <property type="match status" value="1"/>
</dbReference>
<keyword evidence="3 9" id="KW-0479">Metal-binding</keyword>
<comment type="PTM">
    <text evidence="8">Binds 2 heme groups per subunit.</text>
</comment>
<evidence type="ECO:0000313" key="11">
    <source>
        <dbReference type="EMBL" id="CUH48984.1"/>
    </source>
</evidence>
<evidence type="ECO:0000256" key="3">
    <source>
        <dbReference type="ARBA" id="ARBA00022723"/>
    </source>
</evidence>